<dbReference type="AlphaFoldDB" id="A0A1J0D076"/>
<organism evidence="1">
    <name type="scientific">Epichloe festucae</name>
    <dbReference type="NCBI Taxonomy" id="35717"/>
    <lineage>
        <taxon>Eukaryota</taxon>
        <taxon>Fungi</taxon>
        <taxon>Dikarya</taxon>
        <taxon>Ascomycota</taxon>
        <taxon>Pezizomycotina</taxon>
        <taxon>Sordariomycetes</taxon>
        <taxon>Hypocreomycetidae</taxon>
        <taxon>Hypocreales</taxon>
        <taxon>Clavicipitaceae</taxon>
        <taxon>Epichloe</taxon>
    </lineage>
</organism>
<dbReference type="RefSeq" id="YP_009327837.1">
    <property type="nucleotide sequence ID" value="NC_032064.1"/>
</dbReference>
<accession>A0A1J0D076</accession>
<protein>
    <submittedName>
        <fullName evidence="1">Uncharacterized protein</fullName>
    </submittedName>
</protein>
<reference evidence="1" key="1">
    <citation type="journal article" date="2017" name="Mycologia">
        <title>Epichloe hybrida sp. nov., an emerging model system for investigating fungal allopolyploidy.</title>
        <authorList>
            <person name="Campbell M.A."/>
            <person name="Tapper B.A."/>
            <person name="Johnson R.D."/>
            <person name="Mace W."/>
            <person name="Ram A."/>
            <person name="Lukito Y."/>
            <person name="Dupont P.-Y."/>
            <person name="Johnson L.J."/>
            <person name="Scott D.B."/>
            <person name="Ganley A.R.D."/>
            <person name="Cox M.P."/>
        </authorList>
    </citation>
    <scope>NUCLEOTIDE SEQUENCE</scope>
    <source>
        <strain evidence="1">AR5</strain>
    </source>
</reference>
<proteinExistence type="predicted"/>
<gene>
    <name evidence="1" type="primary">orf206</name>
</gene>
<name>A0A1J0D076_9HYPO</name>
<dbReference type="EMBL" id="KX066186">
    <property type="protein sequence ID" value="APB96796.1"/>
    <property type="molecule type" value="Genomic_DNA"/>
</dbReference>
<dbReference type="GeneID" id="30513413"/>
<sequence length="206" mass="25119">MIKTILMNNKNEFHHFYVNNYEMRYQKNNCNFSNTVYYFSTCQTFRSGLKDDVSDENTYNYQSTNKINSNNYYDFTESIFSNIRGFLDYDHINQYQKQEMLEDFLNQQYKTFVQNKTSYKYLGIDTSSISKPLKELLFNQFKDDFFIYLNKFLDSSKNKKSSDYDFYHYQILSHIKLDDIYTIVLFCYLQLVTKIHDKENFVDRRI</sequence>
<keyword evidence="1" id="KW-0496">Mitochondrion</keyword>
<evidence type="ECO:0000313" key="1">
    <source>
        <dbReference type="EMBL" id="APB96796.1"/>
    </source>
</evidence>
<geneLocation type="mitochondrion" evidence="1"/>